<feature type="transmembrane region" description="Helical" evidence="5">
    <location>
        <begin position="680"/>
        <end position="706"/>
    </location>
</feature>
<feature type="domain" description="SLC26A/SulP transporter" evidence="7">
    <location>
        <begin position="255"/>
        <end position="383"/>
    </location>
</feature>
<evidence type="ECO:0000256" key="4">
    <source>
        <dbReference type="ARBA" id="ARBA00023136"/>
    </source>
</evidence>
<organism evidence="9 10">
    <name type="scientific">Phytophthora kernoviae</name>
    <dbReference type="NCBI Taxonomy" id="325452"/>
    <lineage>
        <taxon>Eukaryota</taxon>
        <taxon>Sar</taxon>
        <taxon>Stramenopiles</taxon>
        <taxon>Oomycota</taxon>
        <taxon>Peronosporomycetes</taxon>
        <taxon>Peronosporales</taxon>
        <taxon>Peronosporaceae</taxon>
        <taxon>Phytophthora</taxon>
    </lineage>
</organism>
<evidence type="ECO:0000313" key="8">
    <source>
        <dbReference type="EMBL" id="RLN26385.1"/>
    </source>
</evidence>
<protein>
    <recommendedName>
        <fullName evidence="7">SLC26A/SulP transporter domain-containing protein</fullName>
    </recommendedName>
</protein>
<evidence type="ECO:0000259" key="7">
    <source>
        <dbReference type="Pfam" id="PF00916"/>
    </source>
</evidence>
<dbReference type="EMBL" id="MAYM02001154">
    <property type="protein sequence ID" value="RLN26385.1"/>
    <property type="molecule type" value="Genomic_DNA"/>
</dbReference>
<name>A0A421GEF4_9STRA</name>
<accession>A0A421GEF4</accession>
<dbReference type="InterPro" id="IPR001902">
    <property type="entry name" value="SLC26A/SulP_fam"/>
</dbReference>
<keyword evidence="4 5" id="KW-0472">Membrane</keyword>
<evidence type="ECO:0000313" key="9">
    <source>
        <dbReference type="EMBL" id="RLN74725.1"/>
    </source>
</evidence>
<reference evidence="10 11" key="1">
    <citation type="submission" date="2018-07" db="EMBL/GenBank/DDBJ databases">
        <title>Genome sequencing of oomycete isolates from Chile give support for New Zealand origin for Phytophthora kernoviae and make available the first Nothophytophthora sp. genome.</title>
        <authorList>
            <person name="Studholme D.J."/>
            <person name="Sanfuentes E."/>
            <person name="Panda P."/>
            <person name="Hill R."/>
            <person name="Sambles C."/>
            <person name="Grant M."/>
            <person name="Williams N.M."/>
            <person name="Mcdougal R.L."/>
        </authorList>
    </citation>
    <scope>NUCLEOTIDE SEQUENCE [LARGE SCALE GENOMIC DNA]</scope>
    <source>
        <strain evidence="8">Chile2</strain>
        <strain evidence="9">Chile4</strain>
    </source>
</reference>
<feature type="chain" id="PRO_5036351010" description="SLC26A/SulP transporter domain-containing protein" evidence="6">
    <location>
        <begin position="28"/>
        <end position="818"/>
    </location>
</feature>
<evidence type="ECO:0000256" key="6">
    <source>
        <dbReference type="SAM" id="SignalP"/>
    </source>
</evidence>
<dbReference type="AlphaFoldDB" id="A0A421GEF4"/>
<comment type="subcellular location">
    <subcellularLocation>
        <location evidence="1">Membrane</location>
        <topology evidence="1">Multi-pass membrane protein</topology>
    </subcellularLocation>
</comment>
<comment type="caution">
    <text evidence="9">The sequence shown here is derived from an EMBL/GenBank/DDBJ whole genome shotgun (WGS) entry which is preliminary data.</text>
</comment>
<keyword evidence="2 5" id="KW-0812">Transmembrane</keyword>
<sequence length="818" mass="89176">MTRSIASTLAVTTVLSSAALLAPIADAHQIVLLPEPTWTTDDKDTKYNPLAFLEGEGFTPQEDFKAWRIENGYKSLRDFMDNAKYSVTSGADSACGFTDPNGTPQPIPEGNAMRSTGYTHDGPCEVWIDDTLAMGNDNCHEAFPGKDYTIDYSACKGTCTLRWYWLGVRFLKNSYSWQVYKACIPLTGPGGGTPETSGSVVTTETTEAPEVRSTGSHWDATPARFKLPKKTWLQTTQGFAPILRWLPQYQVHRDLKLDIVAGITVPMMLIPQEVSLSTIMNAPAHHELYTATTAPLVYTIFVSSTALSVTSCSEVPLLVDTILEDVDDQDERVATGIMMAFLSDCILLLVRILNLNRLADFFSHPGFISAGGILIMLPQFSNAQVKIAKDKFFSTLVLTQLFESPSKKEAKAAEEERVLTTVQPTGAEIQTIHCHGFALTDQQCVRMETTYAARHSTHEGRSLGADEKSLQELTRQSKGVLHVIFLARAKCDLGPLVMCIFGGIVDYELGPPHLKLTGTIPGGFPSPEVPWYGFTSHLIAGDKFDSTLNHTLTVVVMMFLSSVAMAKRLGIQRGEDINTDKELTGLGIASVVCGFFQAMLSTGGMSCAAMNLMNAHTQLASIITCLIVILALYTLTGTLHYPPNATLASIIIVAGYSLVESKEAKWLYLVKRDEFAVWTASFILTLGLGVLDGLIASIVCSILALMSKTKVSPVIFLGELDNGILVDPRCVVDDRNMNGMDATTIQVMSDTQEKLAVRKVLFAIVNAKSRAYNLLSATNCIKHLLCGNPSIPVEEAVRILHDLPPSDHNKPRTSDVAV</sequence>
<dbReference type="STRING" id="325452.A0A421GEF4"/>
<dbReference type="Pfam" id="PF00916">
    <property type="entry name" value="Sulfate_transp"/>
    <property type="match status" value="2"/>
</dbReference>
<evidence type="ECO:0000313" key="11">
    <source>
        <dbReference type="Proteomes" id="UP000285883"/>
    </source>
</evidence>
<evidence type="ECO:0000256" key="5">
    <source>
        <dbReference type="SAM" id="Phobius"/>
    </source>
</evidence>
<feature type="transmembrane region" description="Helical" evidence="5">
    <location>
        <begin position="619"/>
        <end position="635"/>
    </location>
</feature>
<evidence type="ECO:0000313" key="10">
    <source>
        <dbReference type="Proteomes" id="UP000285624"/>
    </source>
</evidence>
<feature type="signal peptide" evidence="6">
    <location>
        <begin position="1"/>
        <end position="27"/>
    </location>
</feature>
<proteinExistence type="predicted"/>
<dbReference type="InterPro" id="IPR011547">
    <property type="entry name" value="SLC26A/SulP_dom"/>
</dbReference>
<evidence type="ECO:0000256" key="2">
    <source>
        <dbReference type="ARBA" id="ARBA00022692"/>
    </source>
</evidence>
<keyword evidence="3 5" id="KW-1133">Transmembrane helix</keyword>
<keyword evidence="10" id="KW-1185">Reference proteome</keyword>
<gene>
    <name evidence="8" type="ORF">BBI17_008019</name>
    <name evidence="9" type="ORF">BBO99_00008775</name>
</gene>
<feature type="transmembrane region" description="Helical" evidence="5">
    <location>
        <begin position="586"/>
        <end position="607"/>
    </location>
</feature>
<evidence type="ECO:0000256" key="1">
    <source>
        <dbReference type="ARBA" id="ARBA00004141"/>
    </source>
</evidence>
<dbReference type="Proteomes" id="UP000285883">
    <property type="component" value="Unassembled WGS sequence"/>
</dbReference>
<evidence type="ECO:0000256" key="3">
    <source>
        <dbReference type="ARBA" id="ARBA00022989"/>
    </source>
</evidence>
<dbReference type="Proteomes" id="UP000285624">
    <property type="component" value="Unassembled WGS sequence"/>
</dbReference>
<dbReference type="GO" id="GO:0016020">
    <property type="term" value="C:membrane"/>
    <property type="evidence" value="ECO:0007669"/>
    <property type="project" value="UniProtKB-SubCell"/>
</dbReference>
<dbReference type="EMBL" id="MBDN02000515">
    <property type="protein sequence ID" value="RLN74725.1"/>
    <property type="molecule type" value="Genomic_DNA"/>
</dbReference>
<dbReference type="PANTHER" id="PTHR11814">
    <property type="entry name" value="SULFATE TRANSPORTER"/>
    <property type="match status" value="1"/>
</dbReference>
<feature type="domain" description="SLC26A/SulP transporter" evidence="7">
    <location>
        <begin position="495"/>
        <end position="680"/>
    </location>
</feature>
<keyword evidence="6" id="KW-0732">Signal</keyword>
<dbReference type="GO" id="GO:0055085">
    <property type="term" value="P:transmembrane transport"/>
    <property type="evidence" value="ECO:0007669"/>
    <property type="project" value="InterPro"/>
</dbReference>